<sequence>MAKTTKSNPSQEKLDWSDYSEREKAALACGAEDRATAFPALFSLLDGVREAIIPANAELKGYDDYLRALVADCHYVEKWLIQSMPARKGVHNVDDVLANLSAEEIQQDLMKFTVLGFLRANIALISQEAQIALAQIEKRTASETGGQQWLN</sequence>
<dbReference type="STRING" id="1908257.BKK47_09980"/>
<keyword evidence="2" id="KW-1185">Reference proteome</keyword>
<protein>
    <submittedName>
        <fullName evidence="1">Uncharacterized protein</fullName>
    </submittedName>
</protein>
<dbReference type="AlphaFoldDB" id="A0A1V3IDJ3"/>
<evidence type="ECO:0000313" key="1">
    <source>
        <dbReference type="EMBL" id="OOF38202.1"/>
    </source>
</evidence>
<accession>A0A1V3IDJ3</accession>
<name>A0A1V3IDJ3_9PAST</name>
<comment type="caution">
    <text evidence="1">The sequence shown here is derived from an EMBL/GenBank/DDBJ whole genome shotgun (WGS) entry which is preliminary data.</text>
</comment>
<gene>
    <name evidence="1" type="ORF">BKK47_09980</name>
</gene>
<proteinExistence type="predicted"/>
<dbReference type="RefSeq" id="WP_077494721.1">
    <property type="nucleotide sequence ID" value="NZ_MLHG01000073.1"/>
</dbReference>
<organism evidence="1 2">
    <name type="scientific">Rodentibacter mrazii</name>
    <dbReference type="NCBI Taxonomy" id="1908257"/>
    <lineage>
        <taxon>Bacteria</taxon>
        <taxon>Pseudomonadati</taxon>
        <taxon>Pseudomonadota</taxon>
        <taxon>Gammaproteobacteria</taxon>
        <taxon>Pasteurellales</taxon>
        <taxon>Pasteurellaceae</taxon>
        <taxon>Rodentibacter</taxon>
    </lineage>
</organism>
<dbReference type="Proteomes" id="UP000189426">
    <property type="component" value="Unassembled WGS sequence"/>
</dbReference>
<reference evidence="1 2" key="1">
    <citation type="submission" date="2016-10" db="EMBL/GenBank/DDBJ databases">
        <title>Rodentibacter gen. nov. and new species.</title>
        <authorList>
            <person name="Christensen H."/>
        </authorList>
    </citation>
    <scope>NUCLEOTIDE SEQUENCE [LARGE SCALE GENOMIC DNA]</scope>
    <source>
        <strain evidence="1 2">Ppn418</strain>
    </source>
</reference>
<dbReference type="EMBL" id="MLHG01000073">
    <property type="protein sequence ID" value="OOF38202.1"/>
    <property type="molecule type" value="Genomic_DNA"/>
</dbReference>
<evidence type="ECO:0000313" key="2">
    <source>
        <dbReference type="Proteomes" id="UP000189426"/>
    </source>
</evidence>